<protein>
    <submittedName>
        <fullName evidence="1">Uncharacterized protein</fullName>
    </submittedName>
</protein>
<reference evidence="1 2" key="1">
    <citation type="journal article" date="2017" name="BMC Genomics">
        <title>Chromosome level assembly and secondary metabolite potential of the parasitic fungus Cordyceps militaris.</title>
        <authorList>
            <person name="Kramer G.J."/>
            <person name="Nodwell J.R."/>
        </authorList>
    </citation>
    <scope>NUCLEOTIDE SEQUENCE [LARGE SCALE GENOMIC DNA]</scope>
    <source>
        <strain evidence="1 2">ATCC 34164</strain>
    </source>
</reference>
<gene>
    <name evidence="1" type="ORF">A9K55_007832</name>
</gene>
<dbReference type="Proteomes" id="UP000323067">
    <property type="component" value="Chromosome vii"/>
</dbReference>
<dbReference type="EMBL" id="CP023324">
    <property type="protein sequence ID" value="ATY62449.1"/>
    <property type="molecule type" value="Genomic_DNA"/>
</dbReference>
<proteinExistence type="predicted"/>
<accession>A0A2H4SH80</accession>
<dbReference type="AlphaFoldDB" id="A0A2H4SH80"/>
<dbReference type="VEuPathDB" id="FungiDB:CCM_07078"/>
<name>A0A2H4SH80_CORMI</name>
<evidence type="ECO:0000313" key="1">
    <source>
        <dbReference type="EMBL" id="ATY62449.1"/>
    </source>
</evidence>
<dbReference type="VEuPathDB" id="FungiDB:A9K55_007832"/>
<evidence type="ECO:0000313" key="2">
    <source>
        <dbReference type="Proteomes" id="UP000323067"/>
    </source>
</evidence>
<sequence>MVRTEAKPWGQSKKPLLHVSKFSLSLSSNEKLASLALDSTSSTSNPSQNMHMTAHLTHASTQSHLPHAELRLSASVTGPHAFRYTACPFSAGFKVPIRRPETIYLFLGSCCSTGAARATFLDRPIVRGPAPG</sequence>
<organism evidence="1 2">
    <name type="scientific">Cordyceps militaris</name>
    <name type="common">Caterpillar fungus</name>
    <name type="synonym">Clavaria militaris</name>
    <dbReference type="NCBI Taxonomy" id="73501"/>
    <lineage>
        <taxon>Eukaryota</taxon>
        <taxon>Fungi</taxon>
        <taxon>Dikarya</taxon>
        <taxon>Ascomycota</taxon>
        <taxon>Pezizomycotina</taxon>
        <taxon>Sordariomycetes</taxon>
        <taxon>Hypocreomycetidae</taxon>
        <taxon>Hypocreales</taxon>
        <taxon>Cordycipitaceae</taxon>
        <taxon>Cordyceps</taxon>
    </lineage>
</organism>